<dbReference type="InterPro" id="IPR000422">
    <property type="entry name" value="DHBP_synthase_RibB"/>
</dbReference>
<gene>
    <name evidence="14" type="ORF">A8926_4226</name>
</gene>
<evidence type="ECO:0000256" key="11">
    <source>
        <dbReference type="ARBA" id="ARBA00023211"/>
    </source>
</evidence>
<dbReference type="Gene3D" id="3.90.870.10">
    <property type="entry name" value="DHBP synthase"/>
    <property type="match status" value="1"/>
</dbReference>
<evidence type="ECO:0000256" key="10">
    <source>
        <dbReference type="ARBA" id="ARBA00022842"/>
    </source>
</evidence>
<dbReference type="GO" id="GO:0003935">
    <property type="term" value="F:GTP cyclohydrolase II activity"/>
    <property type="evidence" value="ECO:0007669"/>
    <property type="project" value="TreeGrafter"/>
</dbReference>
<evidence type="ECO:0000256" key="12">
    <source>
        <dbReference type="ARBA" id="ARBA00023239"/>
    </source>
</evidence>
<dbReference type="PANTHER" id="PTHR21327">
    <property type="entry name" value="GTP CYCLOHYDROLASE II-RELATED"/>
    <property type="match status" value="1"/>
</dbReference>
<dbReference type="InterPro" id="IPR032677">
    <property type="entry name" value="GTP_cyclohydro_II"/>
</dbReference>
<dbReference type="Pfam" id="PF00926">
    <property type="entry name" value="DHBP_synthase"/>
    <property type="match status" value="1"/>
</dbReference>
<keyword evidence="11" id="KW-0464">Manganese</keyword>
<evidence type="ECO:0000256" key="9">
    <source>
        <dbReference type="ARBA" id="ARBA00022723"/>
    </source>
</evidence>
<dbReference type="PANTHER" id="PTHR21327:SF18">
    <property type="entry name" value="3,4-DIHYDROXY-2-BUTANONE 4-PHOSPHATE SYNTHASE"/>
    <property type="match status" value="1"/>
</dbReference>
<dbReference type="UniPathway" id="UPA00275">
    <property type="reaction ID" value="UER00399"/>
</dbReference>
<comment type="caution">
    <text evidence="14">The sequence shown here is derived from an EMBL/GenBank/DDBJ whole genome shotgun (WGS) entry which is preliminary data.</text>
</comment>
<evidence type="ECO:0000256" key="4">
    <source>
        <dbReference type="ARBA" id="ARBA00002284"/>
    </source>
</evidence>
<dbReference type="RefSeq" id="WP_010314675.1">
    <property type="nucleotide sequence ID" value="NZ_CP061007.1"/>
</dbReference>
<dbReference type="STRING" id="994479.GCA_000194155_07171"/>
<sequence length="379" mass="41058">MDIATAPPRKTVETAIAQISEGRPVVVVDDQNRENEGDLIFAAELASPELMAFLVRHSSGFVCVALPQPDCDRLVLPPMHHTNSDRFGTAYRVTVDAASGIGTGISARDRARTARLLSDPGARPADFTRPGHVVPLAARPGGVLERQGHTEAAVDLTRLAGLRPAGVLCEIVSTREPHRMARRDELAEFCAKHELVMVGITELAAYRQLVERRIERVTSIRLPTEAGPVHTVGYRSTIDDTEHLALVTGRLSGEHDVPVHIHVECLFGDVFGSSRCGCARRLDAAMREITARGQGVVIYLRPGGPSTLQTLQVRDTCHVHSRCDEVLELADLRGLAVQILRDLDVRGIRHLHNPPSVRAAFDELTPDAGGHAAPPGEVA</sequence>
<comment type="cofactor">
    <cofactor evidence="3">
        <name>Mg(2+)</name>
        <dbReference type="ChEBI" id="CHEBI:18420"/>
    </cofactor>
</comment>
<proteinExistence type="inferred from homology"/>
<evidence type="ECO:0000256" key="8">
    <source>
        <dbReference type="ARBA" id="ARBA00022619"/>
    </source>
</evidence>
<keyword evidence="9" id="KW-0479">Metal-binding</keyword>
<evidence type="ECO:0000256" key="2">
    <source>
        <dbReference type="ARBA" id="ARBA00001936"/>
    </source>
</evidence>
<dbReference type="InterPro" id="IPR036144">
    <property type="entry name" value="RibA-like_sf"/>
</dbReference>
<keyword evidence="12" id="KW-0456">Lyase</keyword>
<accession>A0A2N3Y0E6</accession>
<evidence type="ECO:0000256" key="3">
    <source>
        <dbReference type="ARBA" id="ARBA00001946"/>
    </source>
</evidence>
<evidence type="ECO:0000256" key="6">
    <source>
        <dbReference type="ARBA" id="ARBA00005520"/>
    </source>
</evidence>
<comment type="catalytic activity">
    <reaction evidence="1">
        <text>D-ribulose 5-phosphate = (2S)-2-hydroxy-3-oxobutyl phosphate + formate + H(+)</text>
        <dbReference type="Rhea" id="RHEA:18457"/>
        <dbReference type="ChEBI" id="CHEBI:15378"/>
        <dbReference type="ChEBI" id="CHEBI:15740"/>
        <dbReference type="ChEBI" id="CHEBI:58121"/>
        <dbReference type="ChEBI" id="CHEBI:58830"/>
        <dbReference type="EC" id="4.1.99.12"/>
    </reaction>
</comment>
<evidence type="ECO:0000313" key="14">
    <source>
        <dbReference type="EMBL" id="PKW16398.1"/>
    </source>
</evidence>
<dbReference type="GO" id="GO:0005829">
    <property type="term" value="C:cytosol"/>
    <property type="evidence" value="ECO:0007669"/>
    <property type="project" value="TreeGrafter"/>
</dbReference>
<organism evidence="14 15">
    <name type="scientific">Saccharopolyspora spinosa</name>
    <dbReference type="NCBI Taxonomy" id="60894"/>
    <lineage>
        <taxon>Bacteria</taxon>
        <taxon>Bacillati</taxon>
        <taxon>Actinomycetota</taxon>
        <taxon>Actinomycetes</taxon>
        <taxon>Pseudonocardiales</taxon>
        <taxon>Pseudonocardiaceae</taxon>
        <taxon>Saccharopolyspora</taxon>
    </lineage>
</organism>
<dbReference type="OrthoDB" id="9793111at2"/>
<keyword evidence="15" id="KW-1185">Reference proteome</keyword>
<dbReference type="SUPFAM" id="SSF55821">
    <property type="entry name" value="YrdC/RibB"/>
    <property type="match status" value="1"/>
</dbReference>
<comment type="pathway">
    <text evidence="5">Cofactor biosynthesis; riboflavin biosynthesis; 2-hydroxy-3-oxobutyl phosphate from D-ribulose 5-phosphate: step 1/1.</text>
</comment>
<reference evidence="14" key="1">
    <citation type="submission" date="2017-12" db="EMBL/GenBank/DDBJ databases">
        <title>Sequencing the genomes of 1000 Actinobacteria strains.</title>
        <authorList>
            <person name="Klenk H.-P."/>
        </authorList>
    </citation>
    <scope>NUCLEOTIDE SEQUENCE [LARGE SCALE GENOMIC DNA]</scope>
    <source>
        <strain evidence="14">DSM 44228</strain>
    </source>
</reference>
<keyword evidence="10" id="KW-0460">Magnesium</keyword>
<dbReference type="Proteomes" id="UP000233786">
    <property type="component" value="Unassembled WGS sequence"/>
</dbReference>
<dbReference type="SUPFAM" id="SSF142695">
    <property type="entry name" value="RibA-like"/>
    <property type="match status" value="1"/>
</dbReference>
<evidence type="ECO:0000256" key="1">
    <source>
        <dbReference type="ARBA" id="ARBA00000141"/>
    </source>
</evidence>
<evidence type="ECO:0000259" key="13">
    <source>
        <dbReference type="Pfam" id="PF00925"/>
    </source>
</evidence>
<dbReference type="GO" id="GO:0008686">
    <property type="term" value="F:3,4-dihydroxy-2-butanone-4-phosphate synthase activity"/>
    <property type="evidence" value="ECO:0007669"/>
    <property type="project" value="UniProtKB-EC"/>
</dbReference>
<feature type="domain" description="GTP cyclohydrolase II" evidence="13">
    <location>
        <begin position="215"/>
        <end position="356"/>
    </location>
</feature>
<dbReference type="GO" id="GO:0046872">
    <property type="term" value="F:metal ion binding"/>
    <property type="evidence" value="ECO:0007669"/>
    <property type="project" value="UniProtKB-KW"/>
</dbReference>
<dbReference type="EMBL" id="PJNB01000001">
    <property type="protein sequence ID" value="PKW16398.1"/>
    <property type="molecule type" value="Genomic_DNA"/>
</dbReference>
<dbReference type="NCBIfam" id="TIGR00506">
    <property type="entry name" value="ribB"/>
    <property type="match status" value="1"/>
</dbReference>
<dbReference type="EC" id="4.1.99.12" evidence="7"/>
<protein>
    <recommendedName>
        <fullName evidence="7">3,4-dihydroxy-2-butanone-4-phosphate synthase</fullName>
        <ecNumber evidence="7">4.1.99.12</ecNumber>
    </recommendedName>
</protein>
<comment type="cofactor">
    <cofactor evidence="2">
        <name>Mn(2+)</name>
        <dbReference type="ChEBI" id="CHEBI:29035"/>
    </cofactor>
</comment>
<evidence type="ECO:0000256" key="5">
    <source>
        <dbReference type="ARBA" id="ARBA00004904"/>
    </source>
</evidence>
<evidence type="ECO:0000256" key="7">
    <source>
        <dbReference type="ARBA" id="ARBA00012153"/>
    </source>
</evidence>
<dbReference type="FunFam" id="3.90.870.10:FF:000001">
    <property type="entry name" value="Riboflavin biosynthesis protein RibBA"/>
    <property type="match status" value="1"/>
</dbReference>
<name>A0A2N3Y0E6_SACSN</name>
<evidence type="ECO:0000313" key="15">
    <source>
        <dbReference type="Proteomes" id="UP000233786"/>
    </source>
</evidence>
<dbReference type="GO" id="GO:0009231">
    <property type="term" value="P:riboflavin biosynthetic process"/>
    <property type="evidence" value="ECO:0007669"/>
    <property type="project" value="UniProtKB-UniPathway"/>
</dbReference>
<dbReference type="InterPro" id="IPR017945">
    <property type="entry name" value="DHBP_synth_RibB-like_a/b_dom"/>
</dbReference>
<dbReference type="Pfam" id="PF00925">
    <property type="entry name" value="GTP_cyclohydro2"/>
    <property type="match status" value="1"/>
</dbReference>
<comment type="function">
    <text evidence="4">Catalyzes the conversion of D-ribulose 5-phosphate to formate and 3,4-dihydroxy-2-butanone 4-phosphate.</text>
</comment>
<keyword evidence="8" id="KW-0686">Riboflavin biosynthesis</keyword>
<comment type="similarity">
    <text evidence="6">In the N-terminal section; belongs to the DHBP synthase family.</text>
</comment>
<dbReference type="PIRSF" id="PIRSF001259">
    <property type="entry name" value="RibA"/>
    <property type="match status" value="1"/>
</dbReference>
<dbReference type="AlphaFoldDB" id="A0A2N3Y0E6"/>
<dbReference type="Gene3D" id="3.40.50.10990">
    <property type="entry name" value="GTP cyclohydrolase II"/>
    <property type="match status" value="1"/>
</dbReference>